<comment type="similarity">
    <text evidence="1">Belongs to the multicopper oxidase family.</text>
</comment>
<evidence type="ECO:0000256" key="3">
    <source>
        <dbReference type="ARBA" id="ARBA00023002"/>
    </source>
</evidence>
<dbReference type="Gene3D" id="2.60.40.420">
    <property type="entry name" value="Cupredoxins - blue copper proteins"/>
    <property type="match status" value="3"/>
</dbReference>
<dbReference type="Pfam" id="PF07732">
    <property type="entry name" value="Cu-oxidase_3"/>
    <property type="match status" value="1"/>
</dbReference>
<name>A0A1G6W447_9ACTN</name>
<dbReference type="InterPro" id="IPR011706">
    <property type="entry name" value="Cu-oxidase_C"/>
</dbReference>
<dbReference type="STRING" id="58114.SAMN05216270_105296"/>
<dbReference type="CDD" id="cd13867">
    <property type="entry name" value="CuRO_2_CueO_FtsP"/>
    <property type="match status" value="1"/>
</dbReference>
<evidence type="ECO:0000313" key="8">
    <source>
        <dbReference type="Proteomes" id="UP000198949"/>
    </source>
</evidence>
<feature type="domain" description="Plastocyanin-like" evidence="6">
    <location>
        <begin position="84"/>
        <end position="199"/>
    </location>
</feature>
<dbReference type="InterPro" id="IPR011707">
    <property type="entry name" value="Cu-oxidase-like_N"/>
</dbReference>
<keyword evidence="4" id="KW-1133">Transmembrane helix</keyword>
<dbReference type="GO" id="GO:0016491">
    <property type="term" value="F:oxidoreductase activity"/>
    <property type="evidence" value="ECO:0007669"/>
    <property type="project" value="UniProtKB-KW"/>
</dbReference>
<evidence type="ECO:0000256" key="1">
    <source>
        <dbReference type="ARBA" id="ARBA00010609"/>
    </source>
</evidence>
<dbReference type="PANTHER" id="PTHR48267:SF1">
    <property type="entry name" value="BILIRUBIN OXIDASE"/>
    <property type="match status" value="1"/>
</dbReference>
<organism evidence="7 8">
    <name type="scientific">Glycomyces harbinensis</name>
    <dbReference type="NCBI Taxonomy" id="58114"/>
    <lineage>
        <taxon>Bacteria</taxon>
        <taxon>Bacillati</taxon>
        <taxon>Actinomycetota</taxon>
        <taxon>Actinomycetes</taxon>
        <taxon>Glycomycetales</taxon>
        <taxon>Glycomycetaceae</taxon>
        <taxon>Glycomyces</taxon>
    </lineage>
</organism>
<dbReference type="AlphaFoldDB" id="A0A1G6W447"/>
<feature type="domain" description="Plastocyanin-like" evidence="5">
    <location>
        <begin position="391"/>
        <end position="502"/>
    </location>
</feature>
<gene>
    <name evidence="7" type="ORF">SAMN05216270_105296</name>
</gene>
<evidence type="ECO:0000259" key="6">
    <source>
        <dbReference type="Pfam" id="PF07732"/>
    </source>
</evidence>
<keyword evidence="7" id="KW-0132">Cell division</keyword>
<keyword evidence="4" id="KW-0472">Membrane</keyword>
<evidence type="ECO:0000259" key="5">
    <source>
        <dbReference type="Pfam" id="PF07731"/>
    </source>
</evidence>
<dbReference type="CDD" id="cd13890">
    <property type="entry name" value="CuRO_3_CueO_FtsP"/>
    <property type="match status" value="1"/>
</dbReference>
<dbReference type="Proteomes" id="UP000198949">
    <property type="component" value="Unassembled WGS sequence"/>
</dbReference>
<dbReference type="EMBL" id="FNAD01000005">
    <property type="protein sequence ID" value="SDD60614.1"/>
    <property type="molecule type" value="Genomic_DNA"/>
</dbReference>
<keyword evidence="7" id="KW-0131">Cell cycle</keyword>
<evidence type="ECO:0000313" key="7">
    <source>
        <dbReference type="EMBL" id="SDD60614.1"/>
    </source>
</evidence>
<sequence>MYAPSLRTNIALMKRRKALKWTLIGVGSGVGALALGSAGAIGYFWTTSKLDTAGKVDFTNPLAVPPLAESTQDPSGARRFDLEIQSGAVAFKDGRETETWGVNGAFLGPTLRAKRGEEVAFAVRNSLDEGTSIHWHGMHLPAVMDGGPHQEVAPGGDWAPQWMINQPAATLWYHPHPHGRTGNHVYRGLAGMFIVDDDESDGLNLPKTYGVDDVPMIVQDRKLDGDNQFDDNGSFMSMQGLLGDQVFVNGTLGPYLDVSTRLVRLRLLNGSVSRLYNFGFDDDRPFSLIATDGGLLPSASETDRLQLSPGERAEIVVGFEPGETAVLRSYPADEGYSGPLGRVNGADDTLDICEFRAAESLTDTTAIPETMGAAPDLADTEPAEERSFSLSGFNQINGESMDLQRIDFGVREGSVEVWEVANADGFLHNFHVHDVQFQVLDVDGEEPPARLRGWKDTVQLVPQRKYRLAMRFTDYTDPNLPYMYHCHILAHEDAGMMGQFVVLGEGESIGQVPAVDSAHSHG</sequence>
<keyword evidence="7" id="KW-0167">Capsid protein</keyword>
<accession>A0A1G6W447</accession>
<keyword evidence="7" id="KW-0946">Virion</keyword>
<dbReference type="GO" id="GO:0005507">
    <property type="term" value="F:copper ion binding"/>
    <property type="evidence" value="ECO:0007669"/>
    <property type="project" value="InterPro"/>
</dbReference>
<dbReference type="InterPro" id="IPR008972">
    <property type="entry name" value="Cupredoxin"/>
</dbReference>
<evidence type="ECO:0000256" key="2">
    <source>
        <dbReference type="ARBA" id="ARBA00022723"/>
    </source>
</evidence>
<evidence type="ECO:0000256" key="4">
    <source>
        <dbReference type="SAM" id="Phobius"/>
    </source>
</evidence>
<dbReference type="GO" id="GO:0051301">
    <property type="term" value="P:cell division"/>
    <property type="evidence" value="ECO:0007669"/>
    <property type="project" value="UniProtKB-KW"/>
</dbReference>
<dbReference type="CDD" id="cd04232">
    <property type="entry name" value="CuRO_1_CueO_FtsP"/>
    <property type="match status" value="1"/>
</dbReference>
<dbReference type="PROSITE" id="PS00080">
    <property type="entry name" value="MULTICOPPER_OXIDASE2"/>
    <property type="match status" value="1"/>
</dbReference>
<protein>
    <submittedName>
        <fullName evidence="7">Multicopper oxidase with three cupredoxin domains (Includes cell division protein FtsP and spore coat protein CotA)</fullName>
    </submittedName>
</protein>
<dbReference type="SUPFAM" id="SSF49503">
    <property type="entry name" value="Cupredoxins"/>
    <property type="match status" value="3"/>
</dbReference>
<keyword evidence="4" id="KW-0812">Transmembrane</keyword>
<proteinExistence type="inferred from homology"/>
<feature type="transmembrane region" description="Helical" evidence="4">
    <location>
        <begin position="21"/>
        <end position="45"/>
    </location>
</feature>
<keyword evidence="8" id="KW-1185">Reference proteome</keyword>
<keyword evidence="3" id="KW-0560">Oxidoreductase</keyword>
<reference evidence="8" key="1">
    <citation type="submission" date="2016-10" db="EMBL/GenBank/DDBJ databases">
        <authorList>
            <person name="Varghese N."/>
            <person name="Submissions S."/>
        </authorList>
    </citation>
    <scope>NUCLEOTIDE SEQUENCE [LARGE SCALE GENOMIC DNA]</scope>
    <source>
        <strain evidence="8">CGMCC 4.3516</strain>
    </source>
</reference>
<dbReference type="InterPro" id="IPR002355">
    <property type="entry name" value="Cu_oxidase_Cu_BS"/>
</dbReference>
<dbReference type="PANTHER" id="PTHR48267">
    <property type="entry name" value="CUPREDOXIN SUPERFAMILY PROTEIN"/>
    <property type="match status" value="1"/>
</dbReference>
<dbReference type="Pfam" id="PF07731">
    <property type="entry name" value="Cu-oxidase_2"/>
    <property type="match status" value="1"/>
</dbReference>
<dbReference type="InterPro" id="IPR045087">
    <property type="entry name" value="Cu-oxidase_fam"/>
</dbReference>
<keyword evidence="2" id="KW-0479">Metal-binding</keyword>